<keyword evidence="1" id="KW-1133">Transmembrane helix</keyword>
<evidence type="ECO:0000313" key="2">
    <source>
        <dbReference type="EMBL" id="KKN33853.1"/>
    </source>
</evidence>
<comment type="caution">
    <text evidence="2">The sequence shown here is derived from an EMBL/GenBank/DDBJ whole genome shotgun (WGS) entry which is preliminary data.</text>
</comment>
<keyword evidence="1" id="KW-0472">Membrane</keyword>
<accession>A0A0F9SX84</accession>
<protein>
    <submittedName>
        <fullName evidence="2">Uncharacterized protein</fullName>
    </submittedName>
</protein>
<proteinExistence type="predicted"/>
<gene>
    <name evidence="2" type="ORF">LCGC14_0799600</name>
</gene>
<keyword evidence="1" id="KW-0812">Transmembrane</keyword>
<sequence length="107" mass="11608">MKILEIASASVIGAALGAGITFMLVNDRLTALEKANDYRAPVALVDFTSIAEAFPEGGDDTEINLQIRKLQIQSRQLVEQGFIVLNQDAVYAAPPGVTIRYKEKEGE</sequence>
<dbReference type="AlphaFoldDB" id="A0A0F9SX84"/>
<evidence type="ECO:0000256" key="1">
    <source>
        <dbReference type="SAM" id="Phobius"/>
    </source>
</evidence>
<name>A0A0F9SX84_9ZZZZ</name>
<dbReference type="EMBL" id="LAZR01002146">
    <property type="protein sequence ID" value="KKN33853.1"/>
    <property type="molecule type" value="Genomic_DNA"/>
</dbReference>
<reference evidence="2" key="1">
    <citation type="journal article" date="2015" name="Nature">
        <title>Complex archaea that bridge the gap between prokaryotes and eukaryotes.</title>
        <authorList>
            <person name="Spang A."/>
            <person name="Saw J.H."/>
            <person name="Jorgensen S.L."/>
            <person name="Zaremba-Niedzwiedzka K."/>
            <person name="Martijn J."/>
            <person name="Lind A.E."/>
            <person name="van Eijk R."/>
            <person name="Schleper C."/>
            <person name="Guy L."/>
            <person name="Ettema T.J."/>
        </authorList>
    </citation>
    <scope>NUCLEOTIDE SEQUENCE</scope>
</reference>
<organism evidence="2">
    <name type="scientific">marine sediment metagenome</name>
    <dbReference type="NCBI Taxonomy" id="412755"/>
    <lineage>
        <taxon>unclassified sequences</taxon>
        <taxon>metagenomes</taxon>
        <taxon>ecological metagenomes</taxon>
    </lineage>
</organism>
<feature type="transmembrane region" description="Helical" evidence="1">
    <location>
        <begin position="6"/>
        <end position="25"/>
    </location>
</feature>